<evidence type="ECO:0000256" key="2">
    <source>
        <dbReference type="ARBA" id="ARBA00022679"/>
    </source>
</evidence>
<dbReference type="EMBL" id="CP049866">
    <property type="protein sequence ID" value="QIK75239.1"/>
    <property type="molecule type" value="Genomic_DNA"/>
</dbReference>
<keyword evidence="2 5" id="KW-0808">Transferase</keyword>
<proteinExistence type="predicted"/>
<dbReference type="RefSeq" id="WP_166316696.1">
    <property type="nucleotide sequence ID" value="NZ_CP049866.1"/>
</dbReference>
<dbReference type="InterPro" id="IPR001296">
    <property type="entry name" value="Glyco_trans_1"/>
</dbReference>
<dbReference type="GO" id="GO:0016757">
    <property type="term" value="F:glycosyltransferase activity"/>
    <property type="evidence" value="ECO:0007669"/>
    <property type="project" value="UniProtKB-KW"/>
</dbReference>
<reference evidence="5 6" key="1">
    <citation type="submission" date="2020-03" db="EMBL/GenBank/DDBJ databases">
        <title>Nocardioides sp. nov., isolated from fish.</title>
        <authorList>
            <person name="Hyun D.-W."/>
            <person name="Bae J.-W."/>
        </authorList>
    </citation>
    <scope>NUCLEOTIDE SEQUENCE [LARGE SCALE GENOMIC DNA]</scope>
    <source>
        <strain evidence="5 6">HDW12A</strain>
    </source>
</reference>
<evidence type="ECO:0000256" key="1">
    <source>
        <dbReference type="ARBA" id="ARBA00022676"/>
    </source>
</evidence>
<evidence type="ECO:0000313" key="6">
    <source>
        <dbReference type="Proteomes" id="UP000502035"/>
    </source>
</evidence>
<dbReference type="InterPro" id="IPR028098">
    <property type="entry name" value="Glyco_trans_4-like_N"/>
</dbReference>
<dbReference type="PANTHER" id="PTHR12526:SF630">
    <property type="entry name" value="GLYCOSYLTRANSFERASE"/>
    <property type="match status" value="1"/>
</dbReference>
<dbReference type="Proteomes" id="UP000502035">
    <property type="component" value="Chromosome"/>
</dbReference>
<keyword evidence="1" id="KW-0328">Glycosyltransferase</keyword>
<dbReference type="Pfam" id="PF13439">
    <property type="entry name" value="Glyco_transf_4"/>
    <property type="match status" value="1"/>
</dbReference>
<dbReference type="PANTHER" id="PTHR12526">
    <property type="entry name" value="GLYCOSYLTRANSFERASE"/>
    <property type="match status" value="1"/>
</dbReference>
<accession>A0A6G7YET6</accession>
<dbReference type="AlphaFoldDB" id="A0A6G7YET6"/>
<feature type="domain" description="Glycosyl transferase family 1" evidence="3">
    <location>
        <begin position="195"/>
        <end position="353"/>
    </location>
</feature>
<gene>
    <name evidence="5" type="ORF">G7071_07160</name>
</gene>
<dbReference type="Pfam" id="PF00534">
    <property type="entry name" value="Glycos_transf_1"/>
    <property type="match status" value="1"/>
</dbReference>
<dbReference type="KEGG" id="npi:G7071_07160"/>
<protein>
    <submittedName>
        <fullName evidence="5">Glycosyltransferase family 4 protein</fullName>
    </submittedName>
</protein>
<dbReference type="CDD" id="cd03801">
    <property type="entry name" value="GT4_PimA-like"/>
    <property type="match status" value="1"/>
</dbReference>
<dbReference type="SUPFAM" id="SSF53756">
    <property type="entry name" value="UDP-Glycosyltransferase/glycogen phosphorylase"/>
    <property type="match status" value="1"/>
</dbReference>
<evidence type="ECO:0000259" key="3">
    <source>
        <dbReference type="Pfam" id="PF00534"/>
    </source>
</evidence>
<evidence type="ECO:0000313" key="5">
    <source>
        <dbReference type="EMBL" id="QIK75239.1"/>
    </source>
</evidence>
<dbReference type="Gene3D" id="3.40.50.2000">
    <property type="entry name" value="Glycogen Phosphorylase B"/>
    <property type="match status" value="2"/>
</dbReference>
<feature type="domain" description="Glycosyltransferase subfamily 4-like N-terminal" evidence="4">
    <location>
        <begin position="18"/>
        <end position="177"/>
    </location>
</feature>
<name>A0A6G7YET6_9ACTN</name>
<sequence length="378" mass="41067">MKPENGRVLMMTGEVRENGLTRHVLQLASALKAQGWTVAIALDSSLASSEWFVRDAEHRGLTTYQLGFSRQGVGLVRSGAALAAGYLDARAMVEEFNPTVIHCHTRSTLPYALLASGRGRSRVVFSVHNTIANTAVTKILYRIPQKFVATSEAIEVDLLEGFGVPARKVHYVPNGVESTTPDFEPVSLDKADLEACDEGLVLVAMGRLDEAKGFDVLIDAAAILQADADMPHFHVVIVGEGEERPDLERRCRETHTQDIVHLVGWRSDIAEVFDASDVFVLSSRWEGFPLVVVDAMLRGLPVVRTAVSGKEQVVHGETGFLVQPDDAVALAARLKELASSSKTRKEFGEAGRARAEALYTTIQMASATGDIYRTVAGK</sequence>
<evidence type="ECO:0000259" key="4">
    <source>
        <dbReference type="Pfam" id="PF13439"/>
    </source>
</evidence>
<organism evidence="5 6">
    <name type="scientific">Nocardioides piscis</name>
    <dbReference type="NCBI Taxonomy" id="2714938"/>
    <lineage>
        <taxon>Bacteria</taxon>
        <taxon>Bacillati</taxon>
        <taxon>Actinomycetota</taxon>
        <taxon>Actinomycetes</taxon>
        <taxon>Propionibacteriales</taxon>
        <taxon>Nocardioidaceae</taxon>
        <taxon>Nocardioides</taxon>
    </lineage>
</organism>
<keyword evidence="6" id="KW-1185">Reference proteome</keyword>